<keyword evidence="6" id="KW-0408">Iron</keyword>
<evidence type="ECO:0000256" key="7">
    <source>
        <dbReference type="ARBA" id="ARBA00023065"/>
    </source>
</evidence>
<organism evidence="16 17">
    <name type="scientific">Simiduia agarivorans (strain DSM 21679 / JCM 13881 / BCRC 17597 / SA1)</name>
    <dbReference type="NCBI Taxonomy" id="1117647"/>
    <lineage>
        <taxon>Bacteria</taxon>
        <taxon>Pseudomonadati</taxon>
        <taxon>Pseudomonadota</taxon>
        <taxon>Gammaproteobacteria</taxon>
        <taxon>Cellvibrionales</taxon>
        <taxon>Cellvibrionaceae</taxon>
        <taxon>Simiduia</taxon>
    </lineage>
</organism>
<keyword evidence="9 11" id="KW-0472">Membrane</keyword>
<evidence type="ECO:0000256" key="9">
    <source>
        <dbReference type="ARBA" id="ARBA00023136"/>
    </source>
</evidence>
<dbReference type="GO" id="GO:0006826">
    <property type="term" value="P:iron ion transport"/>
    <property type="evidence" value="ECO:0007669"/>
    <property type="project" value="UniProtKB-KW"/>
</dbReference>
<dbReference type="SUPFAM" id="SSF56935">
    <property type="entry name" value="Porins"/>
    <property type="match status" value="1"/>
</dbReference>
<dbReference type="eggNOG" id="COG4771">
    <property type="taxonomic scope" value="Bacteria"/>
</dbReference>
<dbReference type="Proteomes" id="UP000000466">
    <property type="component" value="Chromosome"/>
</dbReference>
<dbReference type="InterPro" id="IPR039426">
    <property type="entry name" value="TonB-dep_rcpt-like"/>
</dbReference>
<keyword evidence="5 11" id="KW-0812">Transmembrane</keyword>
<feature type="domain" description="TonB-dependent receptor-like beta-barrel" evidence="14">
    <location>
        <begin position="327"/>
        <end position="763"/>
    </location>
</feature>
<dbReference type="PROSITE" id="PS52016">
    <property type="entry name" value="TONB_DEPENDENT_REC_3"/>
    <property type="match status" value="1"/>
</dbReference>
<feature type="domain" description="TonB-dependent receptor plug" evidence="15">
    <location>
        <begin position="44"/>
        <end position="156"/>
    </location>
</feature>
<reference evidence="16 17" key="1">
    <citation type="journal article" date="2013" name="Genome Announc.">
        <title>Complete genome sequence of Simiduia agarivorans SA1(T), a marine bacterium able to degrade a variety of polysaccharides.</title>
        <authorList>
            <person name="Lin S.Y."/>
            <person name="Shieh W.Y."/>
            <person name="Chen J.S."/>
            <person name="Tang S.L."/>
        </authorList>
    </citation>
    <scope>NUCLEOTIDE SEQUENCE [LARGE SCALE GENOMIC DNA]</scope>
    <source>
        <strain evidence="17">DSM 21679 / JCM 13881 / BCRC 17597 / SA1</strain>
    </source>
</reference>
<feature type="signal peptide" evidence="13">
    <location>
        <begin position="1"/>
        <end position="24"/>
    </location>
</feature>
<dbReference type="PANTHER" id="PTHR32552">
    <property type="entry name" value="FERRICHROME IRON RECEPTOR-RELATED"/>
    <property type="match status" value="1"/>
</dbReference>
<dbReference type="InterPro" id="IPR036942">
    <property type="entry name" value="Beta-barrel_TonB_sf"/>
</dbReference>
<evidence type="ECO:0000256" key="3">
    <source>
        <dbReference type="ARBA" id="ARBA00022452"/>
    </source>
</evidence>
<dbReference type="InterPro" id="IPR012910">
    <property type="entry name" value="Plug_dom"/>
</dbReference>
<dbReference type="GO" id="GO:0009279">
    <property type="term" value="C:cell outer membrane"/>
    <property type="evidence" value="ECO:0007669"/>
    <property type="project" value="UniProtKB-SubCell"/>
</dbReference>
<evidence type="ECO:0000256" key="6">
    <source>
        <dbReference type="ARBA" id="ARBA00023004"/>
    </source>
</evidence>
<keyword evidence="13" id="KW-0732">Signal</keyword>
<keyword evidence="10 11" id="KW-0998">Cell outer membrane</keyword>
<dbReference type="Pfam" id="PF00593">
    <property type="entry name" value="TonB_dep_Rec_b-barrel"/>
    <property type="match status" value="1"/>
</dbReference>
<dbReference type="PANTHER" id="PTHR32552:SF81">
    <property type="entry name" value="TONB-DEPENDENT OUTER MEMBRANE RECEPTOR"/>
    <property type="match status" value="1"/>
</dbReference>
<dbReference type="AlphaFoldDB" id="K4KHA0"/>
<dbReference type="Gene3D" id="2.40.170.20">
    <property type="entry name" value="TonB-dependent receptor, beta-barrel domain"/>
    <property type="match status" value="1"/>
</dbReference>
<evidence type="ECO:0000256" key="12">
    <source>
        <dbReference type="RuleBase" id="RU003357"/>
    </source>
</evidence>
<feature type="chain" id="PRO_5003880622" evidence="13">
    <location>
        <begin position="25"/>
        <end position="812"/>
    </location>
</feature>
<dbReference type="OrthoDB" id="127311at2"/>
<evidence type="ECO:0000256" key="10">
    <source>
        <dbReference type="ARBA" id="ARBA00023237"/>
    </source>
</evidence>
<comment type="subcellular location">
    <subcellularLocation>
        <location evidence="1 11">Cell outer membrane</location>
        <topology evidence="1 11">Multi-pass membrane protein</topology>
    </subcellularLocation>
</comment>
<evidence type="ECO:0000313" key="17">
    <source>
        <dbReference type="Proteomes" id="UP000000466"/>
    </source>
</evidence>
<gene>
    <name evidence="16" type="ordered locus">M5M_05945</name>
</gene>
<accession>K4KHA0</accession>
<sequence length="812" mass="88632">MKPKYQISSLALAIAASGVSPAQAQDAVTLEEVIVTASARAQSIEDIPYNISAVQGDDIERQNIVDATDLMRTIPGISVVDRGYRNAGVVNSMVIRGVNVDNGANGDIGLSAVPTVASYVDQTPLFAGFLLKDIERVEVLRGPQGTLYGSGALGGTVRYIMNKPSTEGFDASVAGTTSMTEGSDGTNYSADAMVNLPLGETVAFRLSAGTLQNAGVIDYVNLYELADGKPVVAADDGSCKSVKDSSLTPDEVAFNGSCYGGKKDADSVSINYAHAALRFEPTDNFSLQLNLRAQKDEVDARRSVTEGADYNGNVYGDYESGSTMLEASERDVQLASLDMEWDMGFATLTSNTSQYEHNGNGWRDNTSLWVTGRDWFHWLYPGNPRPVAHVNAGYEEDALVQEFRLVSNETDSAIDWVAGVYYMDQDRSTFNTSYLLGLDEYSQACSAIGSNCLADGQWWLGAPLSEIDFLYDRRETFTDLAVYGEMTFHLSDTLRVTAGARWFDNELTNSTAMDFPLFEGVVVPYEDFPAQKEDGVLGKLNVSWDVTQNSMLYATFSQGFRRGGANAVPTDGFFAELNPETIQFYKADRVNNYELGIKGTSDRLRYSADIYYVDWQDPQLNAATAWWGFFIAQNGDKAETQGLEAELSYALTDTVNFNAGYAYTDAKLAADLIAPQTEAVIAEKGQRLPSTAEHVLTVSVDHVYTLANGLGLYSQLSGYYQSDSTNSVQDGAIQDTFDGFSLWNASVALQSESWTLSLYARNLFNEAGVTGSFPSAFMSTDTGIFENYYGNNQRNYLATPRTLGLSAKYYFN</sequence>
<name>K4KHA0_SIMAS</name>
<dbReference type="STRING" id="1117647.M5M_05945"/>
<evidence type="ECO:0000259" key="15">
    <source>
        <dbReference type="Pfam" id="PF07715"/>
    </source>
</evidence>
<dbReference type="CDD" id="cd01347">
    <property type="entry name" value="ligand_gated_channel"/>
    <property type="match status" value="1"/>
</dbReference>
<dbReference type="EMBL" id="CP003746">
    <property type="protein sequence ID" value="AFU98386.1"/>
    <property type="molecule type" value="Genomic_DNA"/>
</dbReference>
<keyword evidence="4" id="KW-0410">Iron transport</keyword>
<evidence type="ECO:0000313" key="16">
    <source>
        <dbReference type="EMBL" id="AFU98386.1"/>
    </source>
</evidence>
<evidence type="ECO:0000256" key="5">
    <source>
        <dbReference type="ARBA" id="ARBA00022692"/>
    </source>
</evidence>
<dbReference type="RefSeq" id="WP_015046559.1">
    <property type="nucleotide sequence ID" value="NC_018868.3"/>
</dbReference>
<keyword evidence="17" id="KW-1185">Reference proteome</keyword>
<evidence type="ECO:0000256" key="13">
    <source>
        <dbReference type="SAM" id="SignalP"/>
    </source>
</evidence>
<evidence type="ECO:0000256" key="2">
    <source>
        <dbReference type="ARBA" id="ARBA00022448"/>
    </source>
</evidence>
<dbReference type="KEGG" id="saga:M5M_05945"/>
<keyword evidence="3 11" id="KW-1134">Transmembrane beta strand</keyword>
<evidence type="ECO:0000259" key="14">
    <source>
        <dbReference type="Pfam" id="PF00593"/>
    </source>
</evidence>
<comment type="similarity">
    <text evidence="11 12">Belongs to the TonB-dependent receptor family.</text>
</comment>
<dbReference type="HOGENOM" id="CLU_008287_15_2_6"/>
<evidence type="ECO:0000256" key="4">
    <source>
        <dbReference type="ARBA" id="ARBA00022496"/>
    </source>
</evidence>
<keyword evidence="8 12" id="KW-0798">TonB box</keyword>
<proteinExistence type="inferred from homology"/>
<evidence type="ECO:0000256" key="8">
    <source>
        <dbReference type="ARBA" id="ARBA00023077"/>
    </source>
</evidence>
<evidence type="ECO:0000256" key="11">
    <source>
        <dbReference type="PROSITE-ProRule" id="PRU01360"/>
    </source>
</evidence>
<evidence type="ECO:0000256" key="1">
    <source>
        <dbReference type="ARBA" id="ARBA00004571"/>
    </source>
</evidence>
<dbReference type="Pfam" id="PF07715">
    <property type="entry name" value="Plug"/>
    <property type="match status" value="1"/>
</dbReference>
<dbReference type="InterPro" id="IPR000531">
    <property type="entry name" value="Beta-barrel_TonB"/>
</dbReference>
<keyword evidence="7" id="KW-0406">Ion transport</keyword>
<keyword evidence="16" id="KW-0675">Receptor</keyword>
<protein>
    <submittedName>
        <fullName evidence="16">TonB-dependent receptor</fullName>
    </submittedName>
</protein>
<keyword evidence="2 11" id="KW-0813">Transport</keyword>